<evidence type="ECO:0000256" key="1">
    <source>
        <dbReference type="ARBA" id="ARBA00022491"/>
    </source>
</evidence>
<dbReference type="EMBL" id="JAYFSI010000001">
    <property type="protein sequence ID" value="MEA5358305.1"/>
    <property type="molecule type" value="Genomic_DNA"/>
</dbReference>
<dbReference type="SUPFAM" id="SSF48498">
    <property type="entry name" value="Tetracyclin repressor-like, C-terminal domain"/>
    <property type="match status" value="1"/>
</dbReference>
<keyword evidence="3 5" id="KW-0238">DNA-binding</keyword>
<dbReference type="PANTHER" id="PTHR47506">
    <property type="entry name" value="TRANSCRIPTIONAL REGULATORY PROTEIN"/>
    <property type="match status" value="1"/>
</dbReference>
<accession>A0ABU5QWK9</accession>
<evidence type="ECO:0000256" key="2">
    <source>
        <dbReference type="ARBA" id="ARBA00023015"/>
    </source>
</evidence>
<dbReference type="SUPFAM" id="SSF46689">
    <property type="entry name" value="Homeodomain-like"/>
    <property type="match status" value="1"/>
</dbReference>
<evidence type="ECO:0000313" key="8">
    <source>
        <dbReference type="Proteomes" id="UP001304298"/>
    </source>
</evidence>
<organism evidence="7 8">
    <name type="scientific">Amycolatopsis heterodermiae</name>
    <dbReference type="NCBI Taxonomy" id="3110235"/>
    <lineage>
        <taxon>Bacteria</taxon>
        <taxon>Bacillati</taxon>
        <taxon>Actinomycetota</taxon>
        <taxon>Actinomycetes</taxon>
        <taxon>Pseudonocardiales</taxon>
        <taxon>Pseudonocardiaceae</taxon>
        <taxon>Amycolatopsis</taxon>
    </lineage>
</organism>
<dbReference type="PROSITE" id="PS50977">
    <property type="entry name" value="HTH_TETR_2"/>
    <property type="match status" value="1"/>
</dbReference>
<reference evidence="7 8" key="1">
    <citation type="submission" date="2023-12" db="EMBL/GenBank/DDBJ databases">
        <title>Amycolatopsis sp. V23-08.</title>
        <authorList>
            <person name="Somphong A."/>
        </authorList>
    </citation>
    <scope>NUCLEOTIDE SEQUENCE [LARGE SCALE GENOMIC DNA]</scope>
    <source>
        <strain evidence="7 8">V23-08</strain>
    </source>
</reference>
<feature type="domain" description="HTH tetR-type" evidence="6">
    <location>
        <begin position="15"/>
        <end position="75"/>
    </location>
</feature>
<dbReference type="Gene3D" id="1.10.357.10">
    <property type="entry name" value="Tetracycline Repressor, domain 2"/>
    <property type="match status" value="1"/>
</dbReference>
<sequence>MDRSAAGRIQQDGDDAVEARILDAAAHVIAEEGFGRMKLGGVCARSGYAKAVIYQHFGDKDGLGQRLVEHAVEEFTDAYSEAVAARTGSATATPMDMLRALLDIIFELIETMPTLNHAFLALWGDASAESSAMRAALTEADRRFRFAIAQTVASGVADGSITGVRDADGYASAMLAQLRGISMQALIDPDGIDLRAVRAELERGVDRLSASFRGTLQAEGD</sequence>
<keyword evidence="1" id="KW-0678">Repressor</keyword>
<dbReference type="Proteomes" id="UP001304298">
    <property type="component" value="Unassembled WGS sequence"/>
</dbReference>
<dbReference type="InterPro" id="IPR001647">
    <property type="entry name" value="HTH_TetR"/>
</dbReference>
<comment type="caution">
    <text evidence="7">The sequence shown here is derived from an EMBL/GenBank/DDBJ whole genome shotgun (WGS) entry which is preliminary data.</text>
</comment>
<protein>
    <submittedName>
        <fullName evidence="7">TetR/AcrR family transcriptional regulator</fullName>
    </submittedName>
</protein>
<dbReference type="InterPro" id="IPR036271">
    <property type="entry name" value="Tet_transcr_reg_TetR-rel_C_sf"/>
</dbReference>
<evidence type="ECO:0000256" key="4">
    <source>
        <dbReference type="ARBA" id="ARBA00023163"/>
    </source>
</evidence>
<dbReference type="PRINTS" id="PR00455">
    <property type="entry name" value="HTHTETR"/>
</dbReference>
<dbReference type="InterPro" id="IPR009057">
    <property type="entry name" value="Homeodomain-like_sf"/>
</dbReference>
<evidence type="ECO:0000259" key="6">
    <source>
        <dbReference type="PROSITE" id="PS50977"/>
    </source>
</evidence>
<dbReference type="RefSeq" id="WP_323322997.1">
    <property type="nucleotide sequence ID" value="NZ_JAYFSI010000001.1"/>
</dbReference>
<keyword evidence="2" id="KW-0805">Transcription regulation</keyword>
<feature type="DNA-binding region" description="H-T-H motif" evidence="5">
    <location>
        <begin position="38"/>
        <end position="57"/>
    </location>
</feature>
<evidence type="ECO:0000256" key="3">
    <source>
        <dbReference type="ARBA" id="ARBA00023125"/>
    </source>
</evidence>
<keyword evidence="8" id="KW-1185">Reference proteome</keyword>
<dbReference type="Pfam" id="PF13977">
    <property type="entry name" value="TetR_C_6"/>
    <property type="match status" value="1"/>
</dbReference>
<gene>
    <name evidence="7" type="ORF">VA596_02050</name>
</gene>
<dbReference type="InterPro" id="IPR039538">
    <property type="entry name" value="BetI_C"/>
</dbReference>
<evidence type="ECO:0000313" key="7">
    <source>
        <dbReference type="EMBL" id="MEA5358305.1"/>
    </source>
</evidence>
<dbReference type="Pfam" id="PF00440">
    <property type="entry name" value="TetR_N"/>
    <property type="match status" value="1"/>
</dbReference>
<name>A0ABU5QWK9_9PSEU</name>
<keyword evidence="4" id="KW-0804">Transcription</keyword>
<dbReference type="PANTHER" id="PTHR47506:SF6">
    <property type="entry name" value="HTH-TYPE TRANSCRIPTIONAL REPRESSOR NEMR"/>
    <property type="match status" value="1"/>
</dbReference>
<evidence type="ECO:0000256" key="5">
    <source>
        <dbReference type="PROSITE-ProRule" id="PRU00335"/>
    </source>
</evidence>
<proteinExistence type="predicted"/>